<dbReference type="Pfam" id="PF00107">
    <property type="entry name" value="ADH_zinc_N"/>
    <property type="match status" value="1"/>
</dbReference>
<dbReference type="AlphaFoldDB" id="A0A6T0HAB9"/>
<dbReference type="Gene3D" id="3.40.50.720">
    <property type="entry name" value="NAD(P)-binding Rossmann-like Domain"/>
    <property type="match status" value="1"/>
</dbReference>
<organism evidence="2">
    <name type="scientific">Emiliania huxleyi</name>
    <name type="common">Coccolithophore</name>
    <name type="synonym">Pontosphaera huxleyi</name>
    <dbReference type="NCBI Taxonomy" id="2903"/>
    <lineage>
        <taxon>Eukaryota</taxon>
        <taxon>Haptista</taxon>
        <taxon>Haptophyta</taxon>
        <taxon>Prymnesiophyceae</taxon>
        <taxon>Isochrysidales</taxon>
        <taxon>Noelaerhabdaceae</taxon>
        <taxon>Emiliania</taxon>
    </lineage>
</organism>
<protein>
    <recommendedName>
        <fullName evidence="1">Alcohol dehydrogenase-like C-terminal domain-containing protein</fullName>
    </recommendedName>
</protein>
<reference evidence="2" key="1">
    <citation type="submission" date="2021-01" db="EMBL/GenBank/DDBJ databases">
        <authorList>
            <person name="Corre E."/>
            <person name="Pelletier E."/>
            <person name="Niang G."/>
            <person name="Scheremetjew M."/>
            <person name="Finn R."/>
            <person name="Kale V."/>
            <person name="Holt S."/>
            <person name="Cochrane G."/>
            <person name="Meng A."/>
            <person name="Brown T."/>
            <person name="Cohen L."/>
        </authorList>
    </citation>
    <scope>NUCLEOTIDE SEQUENCE</scope>
    <source>
        <strain evidence="2">379</strain>
    </source>
</reference>
<dbReference type="PANTHER" id="PTHR43677">
    <property type="entry name" value="SHORT-CHAIN DEHYDROGENASE/REDUCTASE"/>
    <property type="match status" value="1"/>
</dbReference>
<dbReference type="InterPro" id="IPR013149">
    <property type="entry name" value="ADH-like_C"/>
</dbReference>
<dbReference type="SUPFAM" id="SSF51735">
    <property type="entry name" value="NAD(P)-binding Rossmann-fold domains"/>
    <property type="match status" value="1"/>
</dbReference>
<name>A0A6T0HAB9_EMIHU</name>
<dbReference type="EMBL" id="HBIR01029642">
    <property type="protein sequence ID" value="CAE0558345.1"/>
    <property type="molecule type" value="Transcribed_RNA"/>
</dbReference>
<dbReference type="InterPro" id="IPR051397">
    <property type="entry name" value="Zn-ADH-like_protein"/>
</dbReference>
<sequence>MVVGTAGVTAAMCVDYLQRFGEVQPSHGPVLVTGAAGGLGQVAVALLHARGFEVVASTGRAEALGDHLRALGASDVVGRLQPEPKPLGKQLWAGVVDSVGGATLAAALAQTRYRGAVASPGVAGGGELATSVYPFILRGVRLLGVDQTMPYDLEGYPDDPQRWDGWRAERQRMWALLSESLGDDAIGAVHAGTIGLAQLPEYAPKIIGGEVAGRLLVDVKA</sequence>
<dbReference type="PANTHER" id="PTHR43677:SF1">
    <property type="entry name" value="ACRYLYL-COA REDUCTASE ACUI-RELATED"/>
    <property type="match status" value="1"/>
</dbReference>
<proteinExistence type="predicted"/>
<evidence type="ECO:0000259" key="1">
    <source>
        <dbReference type="Pfam" id="PF00107"/>
    </source>
</evidence>
<accession>A0A6T0HAB9</accession>
<dbReference type="GO" id="GO:0043957">
    <property type="term" value="F:acryloyl-CoA reductase (NADPH) activity"/>
    <property type="evidence" value="ECO:0007669"/>
    <property type="project" value="TreeGrafter"/>
</dbReference>
<dbReference type="InterPro" id="IPR036291">
    <property type="entry name" value="NAD(P)-bd_dom_sf"/>
</dbReference>
<feature type="domain" description="Alcohol dehydrogenase-like C-terminal" evidence="1">
    <location>
        <begin position="38"/>
        <end position="151"/>
    </location>
</feature>
<gene>
    <name evidence="2" type="ORF">EHUX00137_LOCUS22912</name>
</gene>
<evidence type="ECO:0000313" key="2">
    <source>
        <dbReference type="EMBL" id="CAE0558345.1"/>
    </source>
</evidence>